<dbReference type="PRINTS" id="PR00598">
    <property type="entry name" value="HTHMARR"/>
</dbReference>
<protein>
    <submittedName>
        <fullName evidence="2">DNA-binding transcriptional regulator, MarR family</fullName>
    </submittedName>
</protein>
<dbReference type="RefSeq" id="WP_042451463.1">
    <property type="nucleotide sequence ID" value="NZ_BBPN01000022.1"/>
</dbReference>
<dbReference type="InterPro" id="IPR039422">
    <property type="entry name" value="MarR/SlyA-like"/>
</dbReference>
<dbReference type="AlphaFoldDB" id="A0A1H7USY2"/>
<dbReference type="eggNOG" id="COG1846">
    <property type="taxonomic scope" value="Bacteria"/>
</dbReference>
<keyword evidence="3" id="KW-1185">Reference proteome</keyword>
<dbReference type="Proteomes" id="UP000183015">
    <property type="component" value="Unassembled WGS sequence"/>
</dbReference>
<dbReference type="SMART" id="SM00347">
    <property type="entry name" value="HTH_MARR"/>
    <property type="match status" value="1"/>
</dbReference>
<evidence type="ECO:0000259" key="1">
    <source>
        <dbReference type="PROSITE" id="PS50995"/>
    </source>
</evidence>
<dbReference type="PROSITE" id="PS50995">
    <property type="entry name" value="HTH_MARR_2"/>
    <property type="match status" value="1"/>
</dbReference>
<accession>A0A1H7USY2</accession>
<organism evidence="2 3">
    <name type="scientific">Streptacidiphilus jiangxiensis</name>
    <dbReference type="NCBI Taxonomy" id="235985"/>
    <lineage>
        <taxon>Bacteria</taxon>
        <taxon>Bacillati</taxon>
        <taxon>Actinomycetota</taxon>
        <taxon>Actinomycetes</taxon>
        <taxon>Kitasatosporales</taxon>
        <taxon>Streptomycetaceae</taxon>
        <taxon>Streptacidiphilus</taxon>
    </lineage>
</organism>
<evidence type="ECO:0000313" key="3">
    <source>
        <dbReference type="Proteomes" id="UP000183015"/>
    </source>
</evidence>
<sequence>MQSEARRDGRREVREGLRELGVQLAQLNRRVGGRLGMRDADLDCLDLIGRIGPIGAGPLARAAGLHPATLTGVLDRLERAGWIVRERDTEDRRAVRIRALPERGKEVLAQFAGMNGAVQEICSRYDEEQLAVITDFLGRVAEAGRVEGIALDARG</sequence>
<name>A0A1H7USY2_STRJI</name>
<dbReference type="InterPro" id="IPR036390">
    <property type="entry name" value="WH_DNA-bd_sf"/>
</dbReference>
<evidence type="ECO:0000313" key="2">
    <source>
        <dbReference type="EMBL" id="SEL99869.1"/>
    </source>
</evidence>
<dbReference type="EMBL" id="FOAZ01000016">
    <property type="protein sequence ID" value="SEL99869.1"/>
    <property type="molecule type" value="Genomic_DNA"/>
</dbReference>
<dbReference type="OrthoDB" id="3173926at2"/>
<dbReference type="STRING" id="235985.SAMN05414137_116136"/>
<dbReference type="PANTHER" id="PTHR33164:SF106">
    <property type="entry name" value="TRANSCRIPTIONAL REGULATORY PROTEIN"/>
    <property type="match status" value="1"/>
</dbReference>
<reference evidence="3" key="1">
    <citation type="submission" date="2016-10" db="EMBL/GenBank/DDBJ databases">
        <authorList>
            <person name="Varghese N."/>
        </authorList>
    </citation>
    <scope>NUCLEOTIDE SEQUENCE [LARGE SCALE GENOMIC DNA]</scope>
    <source>
        <strain evidence="3">DSM 45096 / BCRC 16803 / CGMCC 4.1857 / CIP 109030 / JCM 12277 / KCTC 19219 / NBRC 100920 / 33214</strain>
    </source>
</reference>
<dbReference type="GO" id="GO:0003700">
    <property type="term" value="F:DNA-binding transcription factor activity"/>
    <property type="evidence" value="ECO:0007669"/>
    <property type="project" value="InterPro"/>
</dbReference>
<keyword evidence="2" id="KW-0238">DNA-binding</keyword>
<proteinExistence type="predicted"/>
<dbReference type="InterPro" id="IPR000835">
    <property type="entry name" value="HTH_MarR-typ"/>
</dbReference>
<dbReference type="SUPFAM" id="SSF46785">
    <property type="entry name" value="Winged helix' DNA-binding domain"/>
    <property type="match status" value="1"/>
</dbReference>
<dbReference type="InterPro" id="IPR036388">
    <property type="entry name" value="WH-like_DNA-bd_sf"/>
</dbReference>
<dbReference type="GO" id="GO:0003677">
    <property type="term" value="F:DNA binding"/>
    <property type="evidence" value="ECO:0007669"/>
    <property type="project" value="UniProtKB-KW"/>
</dbReference>
<dbReference type="GO" id="GO:0006950">
    <property type="term" value="P:response to stress"/>
    <property type="evidence" value="ECO:0007669"/>
    <property type="project" value="TreeGrafter"/>
</dbReference>
<dbReference type="Gene3D" id="1.10.10.10">
    <property type="entry name" value="Winged helix-like DNA-binding domain superfamily/Winged helix DNA-binding domain"/>
    <property type="match status" value="1"/>
</dbReference>
<feature type="domain" description="HTH marR-type" evidence="1">
    <location>
        <begin position="6"/>
        <end position="142"/>
    </location>
</feature>
<dbReference type="Pfam" id="PF01047">
    <property type="entry name" value="MarR"/>
    <property type="match status" value="1"/>
</dbReference>
<gene>
    <name evidence="2" type="ORF">SAMN05414137_116136</name>
</gene>
<dbReference type="PANTHER" id="PTHR33164">
    <property type="entry name" value="TRANSCRIPTIONAL REGULATOR, MARR FAMILY"/>
    <property type="match status" value="1"/>
</dbReference>